<keyword evidence="3" id="KW-1185">Reference proteome</keyword>
<evidence type="ECO:0000313" key="2">
    <source>
        <dbReference type="EMBL" id="MDO7873959.1"/>
    </source>
</evidence>
<dbReference type="InterPro" id="IPR038725">
    <property type="entry name" value="YdaG_split_barrel_FMN-bd"/>
</dbReference>
<dbReference type="SUPFAM" id="SSF50475">
    <property type="entry name" value="FMN-binding split barrel"/>
    <property type="match status" value="1"/>
</dbReference>
<dbReference type="PANTHER" id="PTHR34818:SF1">
    <property type="entry name" value="PROTEIN BLI-3"/>
    <property type="match status" value="1"/>
</dbReference>
<reference evidence="2" key="1">
    <citation type="submission" date="2023-07" db="EMBL/GenBank/DDBJ databases">
        <authorList>
            <person name="Kim M.K."/>
        </authorList>
    </citation>
    <scope>NUCLEOTIDE SEQUENCE</scope>
    <source>
        <strain evidence="2">ASUV-10-1</strain>
    </source>
</reference>
<dbReference type="Proteomes" id="UP001176429">
    <property type="component" value="Unassembled WGS sequence"/>
</dbReference>
<proteinExistence type="predicted"/>
<feature type="domain" description="General stress protein FMN-binding split barrel" evidence="1">
    <location>
        <begin position="7"/>
        <end position="131"/>
    </location>
</feature>
<dbReference type="Pfam" id="PF16242">
    <property type="entry name" value="Pyrid_ox_like"/>
    <property type="match status" value="1"/>
</dbReference>
<dbReference type="PANTHER" id="PTHR34818">
    <property type="entry name" value="PROTEIN BLI-3"/>
    <property type="match status" value="1"/>
</dbReference>
<accession>A0ABT9B6Q8</accession>
<protein>
    <submittedName>
        <fullName evidence="2">Pyridoxamine 5'-phosphate oxidase family protein</fullName>
    </submittedName>
</protein>
<comment type="caution">
    <text evidence="2">The sequence shown here is derived from an EMBL/GenBank/DDBJ whole genome shotgun (WGS) entry which is preliminary data.</text>
</comment>
<dbReference type="RefSeq" id="WP_305005271.1">
    <property type="nucleotide sequence ID" value="NZ_JAUQSY010000002.1"/>
</dbReference>
<evidence type="ECO:0000313" key="3">
    <source>
        <dbReference type="Proteomes" id="UP001176429"/>
    </source>
</evidence>
<evidence type="ECO:0000259" key="1">
    <source>
        <dbReference type="Pfam" id="PF16242"/>
    </source>
</evidence>
<dbReference type="Gene3D" id="2.30.110.10">
    <property type="entry name" value="Electron Transport, Fmn-binding Protein, Chain A"/>
    <property type="match status" value="1"/>
</dbReference>
<gene>
    <name evidence="2" type="ORF">Q5H93_04375</name>
</gene>
<name>A0ABT9B6Q8_9BACT</name>
<organism evidence="2 3">
    <name type="scientific">Hymenobacter aranciens</name>
    <dbReference type="NCBI Taxonomy" id="3063996"/>
    <lineage>
        <taxon>Bacteria</taxon>
        <taxon>Pseudomonadati</taxon>
        <taxon>Bacteroidota</taxon>
        <taxon>Cytophagia</taxon>
        <taxon>Cytophagales</taxon>
        <taxon>Hymenobacteraceae</taxon>
        <taxon>Hymenobacter</taxon>
    </lineage>
</organism>
<sequence length="140" mass="15923">MASKTLKDIAAKMAKLDLTMLTTHTSRGQLSTRPMSNNGDVEYDGNSYYFTFEESRTVRDISENPHVSLSFQGAKQLFLSVNGTATLIRHKATLARHWLPELKQWFPDGINTPGIVLVRVQALRIKYWQGEDEGEWHQGE</sequence>
<dbReference type="InterPro" id="IPR012349">
    <property type="entry name" value="Split_barrel_FMN-bd"/>
</dbReference>
<dbReference type="InterPro" id="IPR052917">
    <property type="entry name" value="Stress-Dev_Protein"/>
</dbReference>
<dbReference type="EMBL" id="JAUQSY010000002">
    <property type="protein sequence ID" value="MDO7873959.1"/>
    <property type="molecule type" value="Genomic_DNA"/>
</dbReference>